<organism evidence="2 3">
    <name type="scientific">Luteimicrobium xylanilyticum</name>
    <dbReference type="NCBI Taxonomy" id="1133546"/>
    <lineage>
        <taxon>Bacteria</taxon>
        <taxon>Bacillati</taxon>
        <taxon>Actinomycetota</taxon>
        <taxon>Actinomycetes</taxon>
        <taxon>Micrococcales</taxon>
        <taxon>Luteimicrobium</taxon>
    </lineage>
</organism>
<feature type="transmembrane region" description="Helical" evidence="1">
    <location>
        <begin position="67"/>
        <end position="88"/>
    </location>
</feature>
<dbReference type="AlphaFoldDB" id="A0A5P9Q5H6"/>
<accession>A0A5P9Q5H6</accession>
<dbReference type="Proteomes" id="UP000326702">
    <property type="component" value="Chromosome"/>
</dbReference>
<dbReference type="RefSeq" id="WP_036955176.1">
    <property type="nucleotide sequence ID" value="NZ_BAABIH010000019.1"/>
</dbReference>
<feature type="transmembrane region" description="Helical" evidence="1">
    <location>
        <begin position="21"/>
        <end position="39"/>
    </location>
</feature>
<keyword evidence="3" id="KW-1185">Reference proteome</keyword>
<sequence>MTLATGAAPRTTTSRQARLTATLWLGFALTVVATVVPFVDAATTRELADHVRAGYPAYTAREVDAAVAAYLAILATVGVLGIVGWLVTIRGAHRGRRWTAAVATGLLVVGAGLALTGLTVTDTSGDVGLAPAVAWFQVLPCLPGVAAVVMLWRRR</sequence>
<keyword evidence="1" id="KW-1133">Transmembrane helix</keyword>
<feature type="transmembrane region" description="Helical" evidence="1">
    <location>
        <begin position="132"/>
        <end position="152"/>
    </location>
</feature>
<evidence type="ECO:0000313" key="3">
    <source>
        <dbReference type="Proteomes" id="UP000326702"/>
    </source>
</evidence>
<proteinExistence type="predicted"/>
<gene>
    <name evidence="2" type="ORF">KDY119_00083</name>
</gene>
<dbReference type="OrthoDB" id="4337876at2"/>
<protein>
    <submittedName>
        <fullName evidence="2">Uncharacterized protein</fullName>
    </submittedName>
</protein>
<reference evidence="2 3" key="1">
    <citation type="submission" date="2019-10" db="EMBL/GenBank/DDBJ databases">
        <title>Genome sequence of Luteimicrobium xylanilyticum HY-24.</title>
        <authorList>
            <person name="Kim D.Y."/>
            <person name="Park H.-Y."/>
        </authorList>
    </citation>
    <scope>NUCLEOTIDE SEQUENCE [LARGE SCALE GENOMIC DNA]</scope>
    <source>
        <strain evidence="2 3">HY-24</strain>
    </source>
</reference>
<dbReference type="KEGG" id="lxl:KDY119_00083"/>
<name>A0A5P9Q5H6_9MICO</name>
<feature type="transmembrane region" description="Helical" evidence="1">
    <location>
        <begin position="100"/>
        <end position="120"/>
    </location>
</feature>
<dbReference type="EMBL" id="CP045529">
    <property type="protein sequence ID" value="QFU96599.1"/>
    <property type="molecule type" value="Genomic_DNA"/>
</dbReference>
<keyword evidence="1" id="KW-0472">Membrane</keyword>
<keyword evidence="1" id="KW-0812">Transmembrane</keyword>
<evidence type="ECO:0000313" key="2">
    <source>
        <dbReference type="EMBL" id="QFU96599.1"/>
    </source>
</evidence>
<evidence type="ECO:0000256" key="1">
    <source>
        <dbReference type="SAM" id="Phobius"/>
    </source>
</evidence>